<dbReference type="InterPro" id="IPR050383">
    <property type="entry name" value="GlyoxalaseI/FosfomycinResist"/>
</dbReference>
<dbReference type="InterPro" id="IPR037523">
    <property type="entry name" value="VOC_core"/>
</dbReference>
<keyword evidence="3" id="KW-1185">Reference proteome</keyword>
<dbReference type="Proteomes" id="UP000199399">
    <property type="component" value="Unassembled WGS sequence"/>
</dbReference>
<feature type="domain" description="VOC" evidence="1">
    <location>
        <begin position="14"/>
        <end position="139"/>
    </location>
</feature>
<dbReference type="InterPro" id="IPR004360">
    <property type="entry name" value="Glyas_Fos-R_dOase_dom"/>
</dbReference>
<dbReference type="InterPro" id="IPR029068">
    <property type="entry name" value="Glyas_Bleomycin-R_OHBP_Dase"/>
</dbReference>
<sequence>MTDESLPAAPSPKALLEAALYVDDLDAARHFYRDLLGLPLFQEVPGRHMFFDLGASVLLVFNPTATAQPPGNPDMPVPPHGAQGPGHVCFAMARAEIAAMQDRLAAAKVPIDTVFDWPNGARSLYVRDPAGNSVEFSEPWLWDAMKG</sequence>
<dbReference type="PANTHER" id="PTHR21366">
    <property type="entry name" value="GLYOXALASE FAMILY PROTEIN"/>
    <property type="match status" value="1"/>
</dbReference>
<dbReference type="RefSeq" id="WP_093741353.1">
    <property type="nucleotide sequence ID" value="NZ_FNBP01000004.1"/>
</dbReference>
<gene>
    <name evidence="2" type="ORF">SAMN04489759_10464</name>
</gene>
<accession>A0A1G7QGU6</accession>
<dbReference type="PROSITE" id="PS51819">
    <property type="entry name" value="VOC"/>
    <property type="match status" value="1"/>
</dbReference>
<dbReference type="EMBL" id="FNBP01000004">
    <property type="protein sequence ID" value="SDF97722.1"/>
    <property type="molecule type" value="Genomic_DNA"/>
</dbReference>
<reference evidence="3" key="1">
    <citation type="submission" date="2016-10" db="EMBL/GenBank/DDBJ databases">
        <authorList>
            <person name="Varghese N."/>
            <person name="Submissions S."/>
        </authorList>
    </citation>
    <scope>NUCLEOTIDE SEQUENCE [LARGE SCALE GENOMIC DNA]</scope>
    <source>
        <strain evidence="3">DSM 16477</strain>
    </source>
</reference>
<dbReference type="OrthoDB" id="9812656at2"/>
<dbReference type="SUPFAM" id="SSF54593">
    <property type="entry name" value="Glyoxalase/Bleomycin resistance protein/Dihydroxybiphenyl dioxygenase"/>
    <property type="match status" value="1"/>
</dbReference>
<dbReference type="AlphaFoldDB" id="A0A1G7QGU6"/>
<organism evidence="2 3">
    <name type="scientific">Sulfitobacter delicatus</name>
    <dbReference type="NCBI Taxonomy" id="218672"/>
    <lineage>
        <taxon>Bacteria</taxon>
        <taxon>Pseudomonadati</taxon>
        <taxon>Pseudomonadota</taxon>
        <taxon>Alphaproteobacteria</taxon>
        <taxon>Rhodobacterales</taxon>
        <taxon>Roseobacteraceae</taxon>
        <taxon>Sulfitobacter</taxon>
    </lineage>
</organism>
<evidence type="ECO:0000313" key="3">
    <source>
        <dbReference type="Proteomes" id="UP000199399"/>
    </source>
</evidence>
<evidence type="ECO:0000313" key="2">
    <source>
        <dbReference type="EMBL" id="SDF97722.1"/>
    </source>
</evidence>
<dbReference type="Pfam" id="PF00903">
    <property type="entry name" value="Glyoxalase"/>
    <property type="match status" value="1"/>
</dbReference>
<name>A0A1G7QGU6_9RHOB</name>
<proteinExistence type="predicted"/>
<dbReference type="Gene3D" id="3.10.180.10">
    <property type="entry name" value="2,3-Dihydroxybiphenyl 1,2-Dioxygenase, domain 1"/>
    <property type="match status" value="1"/>
</dbReference>
<dbReference type="PANTHER" id="PTHR21366:SF22">
    <property type="entry name" value="VOC DOMAIN-CONTAINING PROTEIN"/>
    <property type="match status" value="1"/>
</dbReference>
<protein>
    <submittedName>
        <fullName evidence="2">Glyoxalase-like domain-containing protein</fullName>
    </submittedName>
</protein>
<dbReference type="STRING" id="218672.SAMN04489759_10464"/>
<evidence type="ECO:0000259" key="1">
    <source>
        <dbReference type="PROSITE" id="PS51819"/>
    </source>
</evidence>